<gene>
    <name evidence="2" type="ORF">Pcinc_036008</name>
</gene>
<dbReference type="Proteomes" id="UP001286313">
    <property type="component" value="Unassembled WGS sequence"/>
</dbReference>
<evidence type="ECO:0000256" key="1">
    <source>
        <dbReference type="SAM" id="MobiDB-lite"/>
    </source>
</evidence>
<dbReference type="AlphaFoldDB" id="A0AAE1EPP6"/>
<comment type="caution">
    <text evidence="2">The sequence shown here is derived from an EMBL/GenBank/DDBJ whole genome shotgun (WGS) entry which is preliminary data.</text>
</comment>
<name>A0AAE1EPP6_PETCI</name>
<sequence>MEGLDVKPSRKKQAGADEEKQKDKKNWPLLHTDRQADMDNIKVKLKNMICFHAGENVALDGENVALGKEMWHQQKTNVAPGKEMCHQQKTNVAPGKEMCHLQKTNVALGR</sequence>
<dbReference type="EMBL" id="JAWQEG010005526">
    <property type="protein sequence ID" value="KAK3857756.1"/>
    <property type="molecule type" value="Genomic_DNA"/>
</dbReference>
<protein>
    <submittedName>
        <fullName evidence="2">Uncharacterized protein</fullName>
    </submittedName>
</protein>
<evidence type="ECO:0000313" key="2">
    <source>
        <dbReference type="EMBL" id="KAK3857756.1"/>
    </source>
</evidence>
<accession>A0AAE1EPP6</accession>
<proteinExistence type="predicted"/>
<evidence type="ECO:0000313" key="3">
    <source>
        <dbReference type="Proteomes" id="UP001286313"/>
    </source>
</evidence>
<keyword evidence="3" id="KW-1185">Reference proteome</keyword>
<feature type="region of interest" description="Disordered" evidence="1">
    <location>
        <begin position="1"/>
        <end position="28"/>
    </location>
</feature>
<reference evidence="2" key="1">
    <citation type="submission" date="2023-10" db="EMBL/GenBank/DDBJ databases">
        <title>Genome assemblies of two species of porcelain crab, Petrolisthes cinctipes and Petrolisthes manimaculis (Anomura: Porcellanidae).</title>
        <authorList>
            <person name="Angst P."/>
        </authorList>
    </citation>
    <scope>NUCLEOTIDE SEQUENCE</scope>
    <source>
        <strain evidence="2">PB745_01</strain>
        <tissue evidence="2">Gill</tissue>
    </source>
</reference>
<organism evidence="2 3">
    <name type="scientific">Petrolisthes cinctipes</name>
    <name type="common">Flat porcelain crab</name>
    <dbReference type="NCBI Taxonomy" id="88211"/>
    <lineage>
        <taxon>Eukaryota</taxon>
        <taxon>Metazoa</taxon>
        <taxon>Ecdysozoa</taxon>
        <taxon>Arthropoda</taxon>
        <taxon>Crustacea</taxon>
        <taxon>Multicrustacea</taxon>
        <taxon>Malacostraca</taxon>
        <taxon>Eumalacostraca</taxon>
        <taxon>Eucarida</taxon>
        <taxon>Decapoda</taxon>
        <taxon>Pleocyemata</taxon>
        <taxon>Anomura</taxon>
        <taxon>Galatheoidea</taxon>
        <taxon>Porcellanidae</taxon>
        <taxon>Petrolisthes</taxon>
    </lineage>
</organism>